<dbReference type="PANTHER" id="PTHR43649:SF12">
    <property type="entry name" value="DIACETYLCHITOBIOSE BINDING PROTEIN DASA"/>
    <property type="match status" value="1"/>
</dbReference>
<dbReference type="PANTHER" id="PTHR43649">
    <property type="entry name" value="ARABINOSE-BINDING PROTEIN-RELATED"/>
    <property type="match status" value="1"/>
</dbReference>
<dbReference type="EMBL" id="VSDO01000003">
    <property type="protein sequence ID" value="TYA11793.1"/>
    <property type="molecule type" value="Genomic_DNA"/>
</dbReference>
<comment type="caution">
    <text evidence="1">The sequence shown here is derived from an EMBL/GenBank/DDBJ whole genome shotgun (WGS) entry which is preliminary data.</text>
</comment>
<dbReference type="Proteomes" id="UP000325218">
    <property type="component" value="Unassembled WGS sequence"/>
</dbReference>
<dbReference type="InterPro" id="IPR006059">
    <property type="entry name" value="SBP"/>
</dbReference>
<accession>A0A5D0CPE3</accession>
<proteinExistence type="predicted"/>
<keyword evidence="2" id="KW-1185">Reference proteome</keyword>
<evidence type="ECO:0000313" key="2">
    <source>
        <dbReference type="Proteomes" id="UP000325218"/>
    </source>
</evidence>
<dbReference type="OrthoDB" id="9798191at2"/>
<reference evidence="1 2" key="1">
    <citation type="submission" date="2019-08" db="EMBL/GenBank/DDBJ databases">
        <title>Genome sequencing of Paenibacillus faecis DSM 23593(T).</title>
        <authorList>
            <person name="Kook J.-K."/>
            <person name="Park S.-N."/>
            <person name="Lim Y.K."/>
        </authorList>
    </citation>
    <scope>NUCLEOTIDE SEQUENCE [LARGE SCALE GENOMIC DNA]</scope>
    <source>
        <strain evidence="1 2">DSM 23593</strain>
    </source>
</reference>
<protein>
    <submittedName>
        <fullName evidence="1">Extracellular solute-binding protein</fullName>
    </submittedName>
</protein>
<dbReference type="InterPro" id="IPR050490">
    <property type="entry name" value="Bact_solute-bd_prot1"/>
</dbReference>
<dbReference type="Gene3D" id="3.40.190.10">
    <property type="entry name" value="Periplasmic binding protein-like II"/>
    <property type="match status" value="1"/>
</dbReference>
<gene>
    <name evidence="1" type="ORF">FRY98_13635</name>
</gene>
<dbReference type="AlphaFoldDB" id="A0A5D0CPE3"/>
<dbReference type="Pfam" id="PF01547">
    <property type="entry name" value="SBP_bac_1"/>
    <property type="match status" value="1"/>
</dbReference>
<name>A0A5D0CPE3_9BACL</name>
<dbReference type="SUPFAM" id="SSF53850">
    <property type="entry name" value="Periplasmic binding protein-like II"/>
    <property type="match status" value="1"/>
</dbReference>
<evidence type="ECO:0000313" key="1">
    <source>
        <dbReference type="EMBL" id="TYA11793.1"/>
    </source>
</evidence>
<organism evidence="1 2">
    <name type="scientific">Paenibacillus faecis</name>
    <dbReference type="NCBI Taxonomy" id="862114"/>
    <lineage>
        <taxon>Bacteria</taxon>
        <taxon>Bacillati</taxon>
        <taxon>Bacillota</taxon>
        <taxon>Bacilli</taxon>
        <taxon>Bacillales</taxon>
        <taxon>Paenibacillaceae</taxon>
        <taxon>Paenibacillus</taxon>
    </lineage>
</organism>
<sequence length="513" mass="58481">MFLVPCFRGGGFFNAILILMEKLYEKCNFHFLSNVIRMECYYFESIIQGVMMIFRKLHKPLILFIVCLLAAGCAKTGTKAENEQRTLKVLFGDEGYFYQTYGDLFAMRYPNVNIEVVSMQSVYDAEEKDTKKALKELLDKEQPDVLMLDKDSYSILASEGLLMDLQTLIDRDKFDTSSFLPGMLEMLKERGGGKLYGLSPYFYANVIYYNADLFAKYGVEPPHDGMTWQEIIDTARRFPTDGDEKSRVYGFGSNFGYQLQDLASMIASTHGIKEVDPKTRKVTINTEGWKQAYQLALDAIESKAIYNPQDGGFQGGSMEEYYNSQPFLMGRMAMTTDGSYFLQNLRDVKTRLKDYKPFQLGIVAGPVDPAKPDESREIYFGRVLSIRANTPNVEAAWDFMKFVHGEEYAKIKSRTLNEGMLTRMGSVKEFEGVNLDAFYKLKPSSESNLLSSEDEIPSAFYEQYYSILSRETGLLEKKSKSVDEALKTIEQEAQAQLDKALKDKKDKKDAETN</sequence>